<evidence type="ECO:0000256" key="2">
    <source>
        <dbReference type="ARBA" id="ARBA00023002"/>
    </source>
</evidence>
<evidence type="ECO:0000256" key="1">
    <source>
        <dbReference type="ARBA" id="ARBA00006484"/>
    </source>
</evidence>
<dbReference type="GO" id="GO:0016020">
    <property type="term" value="C:membrane"/>
    <property type="evidence" value="ECO:0007669"/>
    <property type="project" value="TreeGrafter"/>
</dbReference>
<dbReference type="Gene3D" id="3.40.50.720">
    <property type="entry name" value="NAD(P)-binding Rossmann-like Domain"/>
    <property type="match status" value="1"/>
</dbReference>
<dbReference type="EMBL" id="QQSY01000001">
    <property type="protein sequence ID" value="RDJ00429.1"/>
    <property type="molecule type" value="Genomic_DNA"/>
</dbReference>
<dbReference type="InterPro" id="IPR020904">
    <property type="entry name" value="Sc_DH/Rdtase_CS"/>
</dbReference>
<dbReference type="Pfam" id="PF00106">
    <property type="entry name" value="adh_short"/>
    <property type="match status" value="1"/>
</dbReference>
<name>A0A370KCS8_9GAMM</name>
<dbReference type="PRINTS" id="PR00081">
    <property type="entry name" value="GDHRDH"/>
</dbReference>
<evidence type="ECO:0000313" key="4">
    <source>
        <dbReference type="EMBL" id="RDJ00429.1"/>
    </source>
</evidence>
<feature type="transmembrane region" description="Helical" evidence="3">
    <location>
        <begin position="218"/>
        <end position="235"/>
    </location>
</feature>
<comment type="caution">
    <text evidence="4">The sequence shown here is derived from an EMBL/GenBank/DDBJ whole genome shotgun (WGS) entry which is preliminary data.</text>
</comment>
<dbReference type="AlphaFoldDB" id="A0A370KCS8"/>
<reference evidence="4 5" key="1">
    <citation type="submission" date="2018-07" db="EMBL/GenBank/DDBJ databases">
        <title>Dyella solisilvae sp. nov., isolated from the pine and broad-leaved mixed forest soil.</title>
        <authorList>
            <person name="Gao Z."/>
            <person name="Qiu L."/>
        </authorList>
    </citation>
    <scope>NUCLEOTIDE SEQUENCE [LARGE SCALE GENOMIC DNA]</scope>
    <source>
        <strain evidence="4 5">DHG54</strain>
    </source>
</reference>
<accession>A0A370KCS8</accession>
<dbReference type="RefSeq" id="WP_114824153.1">
    <property type="nucleotide sequence ID" value="NZ_QQSY01000001.1"/>
</dbReference>
<dbReference type="SUPFAM" id="SSF51735">
    <property type="entry name" value="NAD(P)-binding Rossmann-fold domains"/>
    <property type="match status" value="1"/>
</dbReference>
<sequence length="245" mass="26582">MQKVVIIGATSAIAESTARLYAARGAQLFLVARNVMRLKDMAEDLRVRGAADVFHAPLDVNDVQDHAHLLEQIWTSLGHVDVLLVAHGTLPDQAQCEASVELALKEFATNGTSTIALVTAVVPRFEAQQKGVIAVISSVAGDRGRQSNYLYGSAKAAITAFSSGLRQRLAKVGVNVLTIKPGFVDTPMTRGFKKGALWAKPDTVAKGIVRAADRGRSVVYLPGFWLLIMLIIRHIPEFVFKRIKL</sequence>
<keyword evidence="3" id="KW-0812">Transmembrane</keyword>
<dbReference type="GO" id="GO:0016491">
    <property type="term" value="F:oxidoreductase activity"/>
    <property type="evidence" value="ECO:0007669"/>
    <property type="project" value="UniProtKB-KW"/>
</dbReference>
<evidence type="ECO:0000313" key="5">
    <source>
        <dbReference type="Proteomes" id="UP000254711"/>
    </source>
</evidence>
<dbReference type="InterPro" id="IPR036291">
    <property type="entry name" value="NAD(P)-bd_dom_sf"/>
</dbReference>
<comment type="similarity">
    <text evidence="1">Belongs to the short-chain dehydrogenases/reductases (SDR) family.</text>
</comment>
<evidence type="ECO:0000256" key="3">
    <source>
        <dbReference type="SAM" id="Phobius"/>
    </source>
</evidence>
<gene>
    <name evidence="4" type="ORF">DVT68_06435</name>
</gene>
<dbReference type="InterPro" id="IPR002347">
    <property type="entry name" value="SDR_fam"/>
</dbReference>
<proteinExistence type="inferred from homology"/>
<dbReference type="PANTHER" id="PTHR44196:SF3">
    <property type="entry name" value="SHORT CHAIN DEHYDROGENASE FAMILY PROTEIN"/>
    <property type="match status" value="1"/>
</dbReference>
<dbReference type="PROSITE" id="PS00061">
    <property type="entry name" value="ADH_SHORT"/>
    <property type="match status" value="1"/>
</dbReference>
<dbReference type="OrthoDB" id="335726at2"/>
<dbReference type="Proteomes" id="UP000254711">
    <property type="component" value="Unassembled WGS sequence"/>
</dbReference>
<keyword evidence="3" id="KW-0472">Membrane</keyword>
<keyword evidence="2" id="KW-0560">Oxidoreductase</keyword>
<dbReference type="PANTHER" id="PTHR44196">
    <property type="entry name" value="DEHYDROGENASE/REDUCTASE SDR FAMILY MEMBER 7B"/>
    <property type="match status" value="1"/>
</dbReference>
<keyword evidence="3" id="KW-1133">Transmembrane helix</keyword>
<organism evidence="4 5">
    <name type="scientific">Dyella solisilvae</name>
    <dbReference type="NCBI Taxonomy" id="1920168"/>
    <lineage>
        <taxon>Bacteria</taxon>
        <taxon>Pseudomonadati</taxon>
        <taxon>Pseudomonadota</taxon>
        <taxon>Gammaproteobacteria</taxon>
        <taxon>Lysobacterales</taxon>
        <taxon>Rhodanobacteraceae</taxon>
        <taxon>Dyella</taxon>
    </lineage>
</organism>
<protein>
    <submittedName>
        <fullName evidence="4">Short-chain dehydrogenase</fullName>
    </submittedName>
</protein>
<keyword evidence="5" id="KW-1185">Reference proteome</keyword>
<dbReference type="NCBIfam" id="NF005489">
    <property type="entry name" value="PRK07102.1"/>
    <property type="match status" value="1"/>
</dbReference>